<feature type="region of interest" description="Disordered" evidence="2">
    <location>
        <begin position="694"/>
        <end position="713"/>
    </location>
</feature>
<evidence type="ECO:0000256" key="2">
    <source>
        <dbReference type="SAM" id="MobiDB-lite"/>
    </source>
</evidence>
<feature type="coiled-coil region" evidence="1">
    <location>
        <begin position="414"/>
        <end position="441"/>
    </location>
</feature>
<sequence length="713" mass="77077">MASPFQQYTSGIAPVAGISEAGANIGRFAQAGLASFGQSLSEGIQKYNANSAENQMIDQEAQNLGSQLQQFHSIFGSNPEYTPFAEQLNQYVDKLSKIPEMSLAQKRGALNGAKVAFSQIGQQLQMFTAMKTMNEERVAAEALSSKNNPLTDIKTETVGDALRKFNKGASYAQNETQFLNDLENYKKQGVKVGDTAELLNAYRARVEQAATELAKTDPSGLAILDQVKAAKKLSTGSYSDEEEYDTAVQQINTPVGLTGDALVKQNQATALSERLAQEKAKLEELKKSKESGDYTQTEMSDRAANLAQTGVFDPVNVYGMKGLAALGKDQGLYGKITPEVAARIVQDTKGGLGAFPIAGGAILNFAYPFGKKPELTAAEEANIEDAYNKVKTQAEQKGEIWGTRGTKTAIPEQISTQESAIKSLEIQKAQAEQEAKATEATSSFVLPVQEGKAGIIGTKETEVPISSEVRNQKAIELFTKRLNIRDSAGNLVTPASVNKFFGQSNQPKVVQLPTGQQLLATVDEKGNTTYKELSQVKPEKQTVFGTIDPKTNKIGYEKPISTIDVAVRGRASSVENGDNYKKLLAKSAMTIDSMNKVIEIAKKHPAKAKLPFTLAGKEIINAQSKAIALMQDTLGLGRLSDKDVQIIMKRIPAGDTMGETPEQTIFVANLIKNDIYEMIKNTGEAYDLDVVVPSSGTNTREQDAREALKGIKK</sequence>
<evidence type="ECO:0000313" key="3">
    <source>
        <dbReference type="EMBL" id="CAB5178467.1"/>
    </source>
</evidence>
<dbReference type="EMBL" id="LR798206">
    <property type="protein sequence ID" value="CAB5178467.1"/>
    <property type="molecule type" value="Genomic_DNA"/>
</dbReference>
<accession>A0A6J7WG17</accession>
<name>A0A6J7WG17_9CAUD</name>
<evidence type="ECO:0000256" key="1">
    <source>
        <dbReference type="SAM" id="Coils"/>
    </source>
</evidence>
<feature type="compositionally biased region" description="Basic and acidic residues" evidence="2">
    <location>
        <begin position="700"/>
        <end position="713"/>
    </location>
</feature>
<protein>
    <submittedName>
        <fullName evidence="3">Uncharacterized protein</fullName>
    </submittedName>
</protein>
<reference evidence="3" key="1">
    <citation type="submission" date="2020-05" db="EMBL/GenBank/DDBJ databases">
        <authorList>
            <person name="Chiriac C."/>
            <person name="Salcher M."/>
            <person name="Ghai R."/>
            <person name="Kavagutti S V."/>
        </authorList>
    </citation>
    <scope>NUCLEOTIDE SEQUENCE</scope>
</reference>
<keyword evidence="1" id="KW-0175">Coiled coil</keyword>
<gene>
    <name evidence="3" type="ORF">UFOVP157_3</name>
</gene>
<proteinExistence type="predicted"/>
<organism evidence="3">
    <name type="scientific">uncultured Caudovirales phage</name>
    <dbReference type="NCBI Taxonomy" id="2100421"/>
    <lineage>
        <taxon>Viruses</taxon>
        <taxon>Duplodnaviria</taxon>
        <taxon>Heunggongvirae</taxon>
        <taxon>Uroviricota</taxon>
        <taxon>Caudoviricetes</taxon>
        <taxon>Peduoviridae</taxon>
        <taxon>Maltschvirus</taxon>
        <taxon>Maltschvirus maltsch</taxon>
    </lineage>
</organism>